<accession>A0A1M5BCY4</accession>
<dbReference type="InterPro" id="IPR018490">
    <property type="entry name" value="cNMP-bd_dom_sf"/>
</dbReference>
<feature type="domain" description="HTH crp-type" evidence="5">
    <location>
        <begin position="145"/>
        <end position="215"/>
    </location>
</feature>
<evidence type="ECO:0000259" key="5">
    <source>
        <dbReference type="PROSITE" id="PS51063"/>
    </source>
</evidence>
<name>A0A1M5BCY4_9CLOT</name>
<dbReference type="GO" id="GO:0006355">
    <property type="term" value="P:regulation of DNA-templated transcription"/>
    <property type="evidence" value="ECO:0007669"/>
    <property type="project" value="InterPro"/>
</dbReference>
<organism evidence="6 7">
    <name type="scientific">Lactonifactor longoviformis DSM 17459</name>
    <dbReference type="NCBI Taxonomy" id="1122155"/>
    <lineage>
        <taxon>Bacteria</taxon>
        <taxon>Bacillati</taxon>
        <taxon>Bacillota</taxon>
        <taxon>Clostridia</taxon>
        <taxon>Eubacteriales</taxon>
        <taxon>Clostridiaceae</taxon>
        <taxon>Lactonifactor</taxon>
    </lineage>
</organism>
<keyword evidence="6" id="KW-0418">Kinase</keyword>
<dbReference type="Proteomes" id="UP000184245">
    <property type="component" value="Unassembled WGS sequence"/>
</dbReference>
<evidence type="ECO:0000256" key="1">
    <source>
        <dbReference type="ARBA" id="ARBA00023015"/>
    </source>
</evidence>
<feature type="domain" description="Cyclic nucleotide-binding" evidence="4">
    <location>
        <begin position="31"/>
        <end position="114"/>
    </location>
</feature>
<dbReference type="InterPro" id="IPR014710">
    <property type="entry name" value="RmlC-like_jellyroll"/>
</dbReference>
<evidence type="ECO:0000256" key="2">
    <source>
        <dbReference type="ARBA" id="ARBA00023125"/>
    </source>
</evidence>
<evidence type="ECO:0000259" key="4">
    <source>
        <dbReference type="PROSITE" id="PS50042"/>
    </source>
</evidence>
<dbReference type="Gene3D" id="1.10.10.10">
    <property type="entry name" value="Winged helix-like DNA-binding domain superfamily/Winged helix DNA-binding domain"/>
    <property type="match status" value="1"/>
</dbReference>
<sequence>MDILTEFEKKLNEKGLHLPQFIKTEVSVSEHPAKSLICTAGDAVHKIQILVKGELIILNSFSDGKEFVFTSENDFTLLGDLEFFSGHMTNASSVLTNTDVVLVGIELRMFTRWINMDRKFYDFVVRQLANKCYKGASVQGNIKYKNAASRVVKTLLDISVPFKRNSEMLVAECSHYEIARMAGMSERTVNRVFQELQKRELISIEYRKVCIAKKDIGTLMQMM</sequence>
<dbReference type="SUPFAM" id="SSF46785">
    <property type="entry name" value="Winged helix' DNA-binding domain"/>
    <property type="match status" value="1"/>
</dbReference>
<protein>
    <submittedName>
        <fullName evidence="6">cAMP-binding domain of CRP or a regulatory subunit of cAMP-dependent protein kinases</fullName>
    </submittedName>
</protein>
<dbReference type="Pfam" id="PF13545">
    <property type="entry name" value="HTH_Crp_2"/>
    <property type="match status" value="1"/>
</dbReference>
<dbReference type="RefSeq" id="WP_072854162.1">
    <property type="nucleotide sequence ID" value="NZ_FQVI01000026.1"/>
</dbReference>
<dbReference type="SUPFAM" id="SSF51206">
    <property type="entry name" value="cAMP-binding domain-like"/>
    <property type="match status" value="1"/>
</dbReference>
<dbReference type="PROSITE" id="PS50042">
    <property type="entry name" value="CNMP_BINDING_3"/>
    <property type="match status" value="1"/>
</dbReference>
<dbReference type="GO" id="GO:0016301">
    <property type="term" value="F:kinase activity"/>
    <property type="evidence" value="ECO:0007669"/>
    <property type="project" value="UniProtKB-KW"/>
</dbReference>
<dbReference type="InterPro" id="IPR036388">
    <property type="entry name" value="WH-like_DNA-bd_sf"/>
</dbReference>
<evidence type="ECO:0000313" key="6">
    <source>
        <dbReference type="EMBL" id="SHF40349.1"/>
    </source>
</evidence>
<dbReference type="OrthoDB" id="61906at2"/>
<dbReference type="EMBL" id="FQVI01000026">
    <property type="protein sequence ID" value="SHF40349.1"/>
    <property type="molecule type" value="Genomic_DNA"/>
</dbReference>
<keyword evidence="7" id="KW-1185">Reference proteome</keyword>
<keyword evidence="6" id="KW-0808">Transferase</keyword>
<keyword evidence="1" id="KW-0805">Transcription regulation</keyword>
<keyword evidence="2" id="KW-0238">DNA-binding</keyword>
<dbReference type="Gene3D" id="2.60.120.10">
    <property type="entry name" value="Jelly Rolls"/>
    <property type="match status" value="1"/>
</dbReference>
<dbReference type="InterPro" id="IPR036390">
    <property type="entry name" value="WH_DNA-bd_sf"/>
</dbReference>
<dbReference type="AlphaFoldDB" id="A0A1M5BCY4"/>
<evidence type="ECO:0000256" key="3">
    <source>
        <dbReference type="ARBA" id="ARBA00023163"/>
    </source>
</evidence>
<dbReference type="GO" id="GO:0003677">
    <property type="term" value="F:DNA binding"/>
    <property type="evidence" value="ECO:0007669"/>
    <property type="project" value="UniProtKB-KW"/>
</dbReference>
<gene>
    <name evidence="6" type="ORF">SAMN02745158_03598</name>
</gene>
<reference evidence="6 7" key="1">
    <citation type="submission" date="2016-11" db="EMBL/GenBank/DDBJ databases">
        <authorList>
            <person name="Jaros S."/>
            <person name="Januszkiewicz K."/>
            <person name="Wedrychowicz H."/>
        </authorList>
    </citation>
    <scope>NUCLEOTIDE SEQUENCE [LARGE SCALE GENOMIC DNA]</scope>
    <source>
        <strain evidence="6 7">DSM 17459</strain>
    </source>
</reference>
<dbReference type="PROSITE" id="PS51063">
    <property type="entry name" value="HTH_CRP_2"/>
    <property type="match status" value="1"/>
</dbReference>
<evidence type="ECO:0000313" key="7">
    <source>
        <dbReference type="Proteomes" id="UP000184245"/>
    </source>
</evidence>
<dbReference type="Pfam" id="PF00027">
    <property type="entry name" value="cNMP_binding"/>
    <property type="match status" value="1"/>
</dbReference>
<proteinExistence type="predicted"/>
<dbReference type="SMART" id="SM00419">
    <property type="entry name" value="HTH_CRP"/>
    <property type="match status" value="1"/>
</dbReference>
<dbReference type="InterPro" id="IPR012318">
    <property type="entry name" value="HTH_CRP"/>
</dbReference>
<dbReference type="STRING" id="1122155.SAMN02745158_03598"/>
<dbReference type="InterPro" id="IPR000595">
    <property type="entry name" value="cNMP-bd_dom"/>
</dbReference>
<keyword evidence="3" id="KW-0804">Transcription</keyword>